<dbReference type="AlphaFoldDB" id="A2Q5S8"/>
<dbReference type="EMBL" id="AC169177">
    <property type="protein sequence ID" value="ABN08948.1"/>
    <property type="molecule type" value="Genomic_DNA"/>
</dbReference>
<name>A2Q5S8_MEDTR</name>
<reference evidence="2" key="2">
    <citation type="submission" date="2007-03" db="EMBL/GenBank/DDBJ databases">
        <authorList>
            <consortium name="The International Medicago Genome Annotation Group"/>
        </authorList>
    </citation>
    <scope>NUCLEOTIDE SEQUENCE</scope>
</reference>
<evidence type="ECO:0000256" key="1">
    <source>
        <dbReference type="SAM" id="MobiDB-lite"/>
    </source>
</evidence>
<protein>
    <submittedName>
        <fullName evidence="2 4">Uncharacterized protein</fullName>
    </submittedName>
</protein>
<dbReference type="PaxDb" id="3880-AES77357"/>
<accession>A2Q5S8</accession>
<evidence type="ECO:0000313" key="2">
    <source>
        <dbReference type="EMBL" id="ABN08948.1"/>
    </source>
</evidence>
<sequence length="73" mass="8177">MTRAGSGRRCTRHDNERLLTASRGTESHRNERVPEAVQSAILKAVWDVTNGIRADLSQYGVVRGRTKRKLVGM</sequence>
<dbReference type="EnsemblPlants" id="KEH21612">
    <property type="protein sequence ID" value="KEH21612"/>
    <property type="gene ID" value="MTR_7g009685"/>
</dbReference>
<evidence type="ECO:0000313" key="5">
    <source>
        <dbReference type="Proteomes" id="UP000002051"/>
    </source>
</evidence>
<keyword evidence="5" id="KW-1185">Reference proteome</keyword>
<reference evidence="3 5" key="3">
    <citation type="journal article" date="2011" name="Nature">
        <title>The Medicago genome provides insight into the evolution of rhizobial symbioses.</title>
        <authorList>
            <person name="Young N.D."/>
            <person name="Debelle F."/>
            <person name="Oldroyd G.E."/>
            <person name="Geurts R."/>
            <person name="Cannon S.B."/>
            <person name="Udvardi M.K."/>
            <person name="Benedito V.A."/>
            <person name="Mayer K.F."/>
            <person name="Gouzy J."/>
            <person name="Schoof H."/>
            <person name="Van de Peer Y."/>
            <person name="Proost S."/>
            <person name="Cook D.R."/>
            <person name="Meyers B.C."/>
            <person name="Spannagl M."/>
            <person name="Cheung F."/>
            <person name="De Mita S."/>
            <person name="Krishnakumar V."/>
            <person name="Gundlach H."/>
            <person name="Zhou S."/>
            <person name="Mudge J."/>
            <person name="Bharti A.K."/>
            <person name="Murray J.D."/>
            <person name="Naoumkina M.A."/>
            <person name="Rosen B."/>
            <person name="Silverstein K.A."/>
            <person name="Tang H."/>
            <person name="Rombauts S."/>
            <person name="Zhao P.X."/>
            <person name="Zhou P."/>
            <person name="Barbe V."/>
            <person name="Bardou P."/>
            <person name="Bechner M."/>
            <person name="Bellec A."/>
            <person name="Berger A."/>
            <person name="Berges H."/>
            <person name="Bidwell S."/>
            <person name="Bisseling T."/>
            <person name="Choisne N."/>
            <person name="Couloux A."/>
            <person name="Denny R."/>
            <person name="Deshpande S."/>
            <person name="Dai X."/>
            <person name="Doyle J.J."/>
            <person name="Dudez A.M."/>
            <person name="Farmer A.D."/>
            <person name="Fouteau S."/>
            <person name="Franken C."/>
            <person name="Gibelin C."/>
            <person name="Gish J."/>
            <person name="Goldstein S."/>
            <person name="Gonzalez A.J."/>
            <person name="Green P.J."/>
            <person name="Hallab A."/>
            <person name="Hartog M."/>
            <person name="Hua A."/>
            <person name="Humphray S.J."/>
            <person name="Jeong D.H."/>
            <person name="Jing Y."/>
            <person name="Jocker A."/>
            <person name="Kenton S.M."/>
            <person name="Kim D.J."/>
            <person name="Klee K."/>
            <person name="Lai H."/>
            <person name="Lang C."/>
            <person name="Lin S."/>
            <person name="Macmil S.L."/>
            <person name="Magdelenat G."/>
            <person name="Matthews L."/>
            <person name="McCorrison J."/>
            <person name="Monaghan E.L."/>
            <person name="Mun J.H."/>
            <person name="Najar F.Z."/>
            <person name="Nicholson C."/>
            <person name="Noirot C."/>
            <person name="O'Bleness M."/>
            <person name="Paule C.R."/>
            <person name="Poulain J."/>
            <person name="Prion F."/>
            <person name="Qin B."/>
            <person name="Qu C."/>
            <person name="Retzel E.F."/>
            <person name="Riddle C."/>
            <person name="Sallet E."/>
            <person name="Samain S."/>
            <person name="Samson N."/>
            <person name="Sanders I."/>
            <person name="Saurat O."/>
            <person name="Scarpelli C."/>
            <person name="Schiex T."/>
            <person name="Segurens B."/>
            <person name="Severin A.J."/>
            <person name="Sherrier D.J."/>
            <person name="Shi R."/>
            <person name="Sims S."/>
            <person name="Singer S.R."/>
            <person name="Sinharoy S."/>
            <person name="Sterck L."/>
            <person name="Viollet A."/>
            <person name="Wang B.B."/>
            <person name="Wang K."/>
            <person name="Wang M."/>
            <person name="Wang X."/>
            <person name="Warfsmann J."/>
            <person name="Weissenbach J."/>
            <person name="White D.D."/>
            <person name="White J.D."/>
            <person name="Wiley G.B."/>
            <person name="Wincker P."/>
            <person name="Xing Y."/>
            <person name="Yang L."/>
            <person name="Yao Z."/>
            <person name="Ying F."/>
            <person name="Zhai J."/>
            <person name="Zhou L."/>
            <person name="Zuber A."/>
            <person name="Denarie J."/>
            <person name="Dixon R.A."/>
            <person name="May G.D."/>
            <person name="Schwartz D.C."/>
            <person name="Rogers J."/>
            <person name="Quetier F."/>
            <person name="Town C.D."/>
            <person name="Roe B.A."/>
        </authorList>
    </citation>
    <scope>NUCLEOTIDE SEQUENCE [LARGE SCALE GENOMIC DNA]</scope>
    <source>
        <strain evidence="3">A17</strain>
        <strain evidence="4 5">cv. Jemalong A17</strain>
    </source>
</reference>
<reference evidence="2" key="1">
    <citation type="submission" date="2005-12" db="EMBL/GenBank/DDBJ databases">
        <authorList>
            <person name="Town C.D."/>
        </authorList>
    </citation>
    <scope>NUCLEOTIDE SEQUENCE</scope>
</reference>
<gene>
    <name evidence="3" type="ordered locus">MTR_7g009685</name>
    <name evidence="2" type="ORF">MtrDRAFT_AC169177g17v1</name>
</gene>
<organism evidence="2">
    <name type="scientific">Medicago truncatula</name>
    <name type="common">Barrel medic</name>
    <name type="synonym">Medicago tribuloides</name>
    <dbReference type="NCBI Taxonomy" id="3880"/>
    <lineage>
        <taxon>Eukaryota</taxon>
        <taxon>Viridiplantae</taxon>
        <taxon>Streptophyta</taxon>
        <taxon>Embryophyta</taxon>
        <taxon>Tracheophyta</taxon>
        <taxon>Spermatophyta</taxon>
        <taxon>Magnoliopsida</taxon>
        <taxon>eudicotyledons</taxon>
        <taxon>Gunneridae</taxon>
        <taxon>Pentapetalae</taxon>
        <taxon>rosids</taxon>
        <taxon>fabids</taxon>
        <taxon>Fabales</taxon>
        <taxon>Fabaceae</taxon>
        <taxon>Papilionoideae</taxon>
        <taxon>50 kb inversion clade</taxon>
        <taxon>NPAAA clade</taxon>
        <taxon>Hologalegina</taxon>
        <taxon>IRL clade</taxon>
        <taxon>Trifolieae</taxon>
        <taxon>Medicago</taxon>
    </lineage>
</organism>
<dbReference type="HOGENOM" id="CLU_2708585_0_0_1"/>
<dbReference type="EMBL" id="CM001223">
    <property type="protein sequence ID" value="KEH21612.1"/>
    <property type="molecule type" value="Genomic_DNA"/>
</dbReference>
<reference evidence="4" key="5">
    <citation type="submission" date="2015-04" db="UniProtKB">
        <authorList>
            <consortium name="EnsemblPlants"/>
        </authorList>
    </citation>
    <scope>IDENTIFICATION</scope>
    <source>
        <strain evidence="4">cv. Jemalong A17</strain>
    </source>
</reference>
<evidence type="ECO:0000313" key="4">
    <source>
        <dbReference type="EnsemblPlants" id="KEH21612"/>
    </source>
</evidence>
<feature type="region of interest" description="Disordered" evidence="1">
    <location>
        <begin position="1"/>
        <end position="33"/>
    </location>
</feature>
<reference evidence="3 5" key="4">
    <citation type="journal article" date="2014" name="BMC Genomics">
        <title>An improved genome release (version Mt4.0) for the model legume Medicago truncatula.</title>
        <authorList>
            <person name="Tang H."/>
            <person name="Krishnakumar V."/>
            <person name="Bidwell S."/>
            <person name="Rosen B."/>
            <person name="Chan A."/>
            <person name="Zhou S."/>
            <person name="Gentzbittel L."/>
            <person name="Childs K.L."/>
            <person name="Yandell M."/>
            <person name="Gundlach H."/>
            <person name="Mayer K.F."/>
            <person name="Schwartz D.C."/>
            <person name="Town C.D."/>
        </authorList>
    </citation>
    <scope>GENOME REANNOTATION</scope>
    <source>
        <strain evidence="3">A17</strain>
        <strain evidence="4 5">cv. Jemalong A17</strain>
    </source>
</reference>
<evidence type="ECO:0000313" key="3">
    <source>
        <dbReference type="EMBL" id="KEH21612.1"/>
    </source>
</evidence>
<proteinExistence type="predicted"/>
<dbReference type="Proteomes" id="UP000002051">
    <property type="component" value="Unassembled WGS sequence"/>
</dbReference>